<evidence type="ECO:0000256" key="1">
    <source>
        <dbReference type="PIRSR" id="PIRSR038992-1"/>
    </source>
</evidence>
<dbReference type="InterPro" id="IPR013785">
    <property type="entry name" value="Aldolase_TIM"/>
</dbReference>
<dbReference type="SMART" id="SM01133">
    <property type="entry name" value="DeoC"/>
    <property type="match status" value="1"/>
</dbReference>
<dbReference type="EMBL" id="QUMS01000001">
    <property type="protein sequence ID" value="REG11666.1"/>
    <property type="molecule type" value="Genomic_DNA"/>
</dbReference>
<sequence>MSQIGKQLRLNRMLNPKSKNAIVVAMDHAAVLGPIPGIVNPVETVKMLAAHKPETFFMPNGVVKQVYPSFIENDIPFMVSIDTCVEMGPEPNYFMLSDSVMHAVQLGASGVSMHVLVGAEKTSDMLKGLAKVAEDCDNLGMPLMAIMYPCGFDNIKDVKHVKWAARIGAELGADIVKTYYTGSKETFQEVVEACPIPVMLSGGSLTDEPKEFLTVLKNVVDAGGRGCAVGRNLWQYKDPIAMLEAMKLIMHENASVDEALKVL</sequence>
<protein>
    <submittedName>
        <fullName evidence="2">2-amino-3,7-dideoxy-D-threo-hept-6-ulosonate synthase</fullName>
    </submittedName>
</protein>
<dbReference type="PANTHER" id="PTHR47916:SF1">
    <property type="entry name" value="3-HYDROXY-5-PHOSPHONOOXYPENTANE-2,4-DIONE THIOLASE"/>
    <property type="match status" value="1"/>
</dbReference>
<comment type="caution">
    <text evidence="2">The sequence shown here is derived from an EMBL/GenBank/DDBJ whole genome shotgun (WGS) entry which is preliminary data.</text>
</comment>
<dbReference type="InterPro" id="IPR002915">
    <property type="entry name" value="DeoC/FbaB/LacD_aldolase"/>
</dbReference>
<dbReference type="RefSeq" id="WP_116224786.1">
    <property type="nucleotide sequence ID" value="NZ_AP018437.1"/>
</dbReference>
<organism evidence="2 3">
    <name type="scientific">Pelolinea submarina</name>
    <dbReference type="NCBI Taxonomy" id="913107"/>
    <lineage>
        <taxon>Bacteria</taxon>
        <taxon>Bacillati</taxon>
        <taxon>Chloroflexota</taxon>
        <taxon>Anaerolineae</taxon>
        <taxon>Anaerolineales</taxon>
        <taxon>Anaerolineaceae</taxon>
        <taxon>Pelolinea</taxon>
    </lineage>
</organism>
<accession>A0A3E0AJ71</accession>
<dbReference type="GO" id="GO:0004332">
    <property type="term" value="F:fructose-bisphosphate aldolase activity"/>
    <property type="evidence" value="ECO:0007669"/>
    <property type="project" value="InterPro"/>
</dbReference>
<keyword evidence="3" id="KW-1185">Reference proteome</keyword>
<dbReference type="PANTHER" id="PTHR47916">
    <property type="entry name" value="FRUCTOSE-BISPHOSPHATE ALDOLASE CLASS 1"/>
    <property type="match status" value="1"/>
</dbReference>
<dbReference type="InterPro" id="IPR041720">
    <property type="entry name" value="FbaB-like"/>
</dbReference>
<dbReference type="NCBIfam" id="NF005556">
    <property type="entry name" value="PRK07226.1"/>
    <property type="match status" value="1"/>
</dbReference>
<feature type="active site" description="Proton donor" evidence="1">
    <location>
        <position position="148"/>
    </location>
</feature>
<reference evidence="2 3" key="1">
    <citation type="submission" date="2018-08" db="EMBL/GenBank/DDBJ databases">
        <title>Genomic Encyclopedia of Type Strains, Phase IV (KMG-IV): sequencing the most valuable type-strain genomes for metagenomic binning, comparative biology and taxonomic classification.</title>
        <authorList>
            <person name="Goeker M."/>
        </authorList>
    </citation>
    <scope>NUCLEOTIDE SEQUENCE [LARGE SCALE GENOMIC DNA]</scope>
    <source>
        <strain evidence="2 3">DSM 23923</strain>
    </source>
</reference>
<evidence type="ECO:0000313" key="2">
    <source>
        <dbReference type="EMBL" id="REG11666.1"/>
    </source>
</evidence>
<dbReference type="Proteomes" id="UP000256388">
    <property type="component" value="Unassembled WGS sequence"/>
</dbReference>
<feature type="active site" description="Schiff-base intermediate with dihydroxyacetone-P" evidence="1">
    <location>
        <position position="177"/>
    </location>
</feature>
<dbReference type="SUPFAM" id="SSF51569">
    <property type="entry name" value="Aldolase"/>
    <property type="match status" value="1"/>
</dbReference>
<dbReference type="PIRSF" id="PIRSF038992">
    <property type="entry name" value="Aldolase_Ia"/>
    <property type="match status" value="1"/>
</dbReference>
<evidence type="ECO:0000313" key="3">
    <source>
        <dbReference type="Proteomes" id="UP000256388"/>
    </source>
</evidence>
<dbReference type="InterPro" id="IPR050456">
    <property type="entry name" value="DeoC/FbaB_aldolase"/>
</dbReference>
<dbReference type="Pfam" id="PF01791">
    <property type="entry name" value="DeoC"/>
    <property type="match status" value="1"/>
</dbReference>
<gene>
    <name evidence="2" type="ORF">DFR64_1558</name>
</gene>
<dbReference type="CDD" id="cd00958">
    <property type="entry name" value="DhnA"/>
    <property type="match status" value="1"/>
</dbReference>
<dbReference type="AlphaFoldDB" id="A0A3E0AJ71"/>
<dbReference type="Gene3D" id="3.20.20.70">
    <property type="entry name" value="Aldolase class I"/>
    <property type="match status" value="1"/>
</dbReference>
<proteinExistence type="predicted"/>
<name>A0A3E0AJ71_9CHLR</name>